<gene>
    <name evidence="1" type="ORF">Sjap_001594</name>
</gene>
<organism evidence="1 2">
    <name type="scientific">Stephania japonica</name>
    <dbReference type="NCBI Taxonomy" id="461633"/>
    <lineage>
        <taxon>Eukaryota</taxon>
        <taxon>Viridiplantae</taxon>
        <taxon>Streptophyta</taxon>
        <taxon>Embryophyta</taxon>
        <taxon>Tracheophyta</taxon>
        <taxon>Spermatophyta</taxon>
        <taxon>Magnoliopsida</taxon>
        <taxon>Ranunculales</taxon>
        <taxon>Menispermaceae</taxon>
        <taxon>Menispermoideae</taxon>
        <taxon>Cissampelideae</taxon>
        <taxon>Stephania</taxon>
    </lineage>
</organism>
<comment type="caution">
    <text evidence="1">The sequence shown here is derived from an EMBL/GenBank/DDBJ whole genome shotgun (WGS) entry which is preliminary data.</text>
</comment>
<keyword evidence="2" id="KW-1185">Reference proteome</keyword>
<evidence type="ECO:0000313" key="1">
    <source>
        <dbReference type="EMBL" id="KAK9154114.1"/>
    </source>
</evidence>
<dbReference type="EMBL" id="JBBNAE010000001">
    <property type="protein sequence ID" value="KAK9154114.1"/>
    <property type="molecule type" value="Genomic_DNA"/>
</dbReference>
<reference evidence="1 2" key="1">
    <citation type="submission" date="2024-01" db="EMBL/GenBank/DDBJ databases">
        <title>Genome assemblies of Stephania.</title>
        <authorList>
            <person name="Yang L."/>
        </authorList>
    </citation>
    <scope>NUCLEOTIDE SEQUENCE [LARGE SCALE GENOMIC DNA]</scope>
    <source>
        <strain evidence="1">QJT</strain>
        <tissue evidence="1">Leaf</tissue>
    </source>
</reference>
<dbReference type="AlphaFoldDB" id="A0AAP0KM01"/>
<dbReference type="Proteomes" id="UP001417504">
    <property type="component" value="Unassembled WGS sequence"/>
</dbReference>
<name>A0AAP0KM01_9MAGN</name>
<sequence>MHAKQRRRTTKGSLRRRDDIGIQSSEFRHLSWNAGVIFPVQRTWDVGINSK</sequence>
<proteinExistence type="predicted"/>
<evidence type="ECO:0000313" key="2">
    <source>
        <dbReference type="Proteomes" id="UP001417504"/>
    </source>
</evidence>
<protein>
    <submittedName>
        <fullName evidence="1">Uncharacterized protein</fullName>
    </submittedName>
</protein>
<accession>A0AAP0KM01</accession>